<evidence type="ECO:0000256" key="2">
    <source>
        <dbReference type="ARBA" id="ARBA00011464"/>
    </source>
</evidence>
<sequence>MSAPHLLVNNFSPSPPDPFNSQSMSGRKRKASEEPDNDRMSTSPSPSVANRALPSSSTYRSIKRTRTGNAVGRPLPLPRLLQTLSGDELRQLVQNICDQHPELQREIVTKAPRPSIESALSVLSKYEDDFRAAFPLGNRPTSDYTYNRVRQHLVQLIEALKDFTPHFLPPQETQMAISFDYLDGATSMVHRLPDWDTYQHQRYKNDAYDELSKAWALVIREAAKRAGGFHLQLRGWDQKLREHNQRSGGKLEEALSELNTGLGFMQTGAGQSPVPGVSDERLNLRQQLFAGSYGQQLGVGPGGY</sequence>
<keyword evidence="12" id="KW-1185">Reference proteome</keyword>
<evidence type="ECO:0000256" key="9">
    <source>
        <dbReference type="RuleBase" id="RU368013"/>
    </source>
</evidence>
<gene>
    <name evidence="11" type="primary">STS1</name>
    <name evidence="11" type="ORF">LTR09_008342</name>
</gene>
<dbReference type="GO" id="GO:0070628">
    <property type="term" value="F:proteasome binding"/>
    <property type="evidence" value="ECO:0007669"/>
    <property type="project" value="TreeGrafter"/>
</dbReference>
<evidence type="ECO:0000256" key="3">
    <source>
        <dbReference type="ARBA" id="ARBA00016204"/>
    </source>
</evidence>
<evidence type="ECO:0000256" key="6">
    <source>
        <dbReference type="ARBA" id="ARBA00022927"/>
    </source>
</evidence>
<dbReference type="GO" id="GO:0031965">
    <property type="term" value="C:nuclear membrane"/>
    <property type="evidence" value="ECO:0007669"/>
    <property type="project" value="TreeGrafter"/>
</dbReference>
<dbReference type="GO" id="GO:0005737">
    <property type="term" value="C:cytoplasm"/>
    <property type="evidence" value="ECO:0007669"/>
    <property type="project" value="UniProtKB-SubCell"/>
</dbReference>
<dbReference type="GO" id="GO:0031144">
    <property type="term" value="P:proteasome localization"/>
    <property type="evidence" value="ECO:0007669"/>
    <property type="project" value="UniProtKB-UniRule"/>
</dbReference>
<comment type="subunit">
    <text evidence="2 9">Binds the proteasome.</text>
</comment>
<name>A0AAJ0G6Z8_9PEZI</name>
<dbReference type="GO" id="GO:0015031">
    <property type="term" value="P:protein transport"/>
    <property type="evidence" value="ECO:0007669"/>
    <property type="project" value="UniProtKB-UniRule"/>
</dbReference>
<keyword evidence="7 9" id="KW-0539">Nucleus</keyword>
<dbReference type="EMBL" id="JAWDJX010000032">
    <property type="protein sequence ID" value="KAK3050431.1"/>
    <property type="molecule type" value="Genomic_DNA"/>
</dbReference>
<reference evidence="11" key="1">
    <citation type="submission" date="2023-04" db="EMBL/GenBank/DDBJ databases">
        <title>Black Yeasts Isolated from many extreme environments.</title>
        <authorList>
            <person name="Coleine C."/>
            <person name="Stajich J.E."/>
            <person name="Selbmann L."/>
        </authorList>
    </citation>
    <scope>NUCLEOTIDE SEQUENCE</scope>
    <source>
        <strain evidence="11">CCFEE 5312</strain>
    </source>
</reference>
<dbReference type="Proteomes" id="UP001271007">
    <property type="component" value="Unassembled WGS sequence"/>
</dbReference>
<evidence type="ECO:0000256" key="8">
    <source>
        <dbReference type="ARBA" id="ARBA00025651"/>
    </source>
</evidence>
<dbReference type="PANTHER" id="PTHR28032:SF1">
    <property type="entry name" value="FI02826P"/>
    <property type="match status" value="1"/>
</dbReference>
<dbReference type="FunFam" id="1.20.58.1590:FF:000001">
    <property type="entry name" value="Tethering factor for nuclear proteasome STS1"/>
    <property type="match status" value="1"/>
</dbReference>
<comment type="function">
    <text evidence="8 9">Involved in ubiquitin-mediated protein degradation. Regulatory factor in the ubiquitin/proteasome pathway that controls the turnover of proteasome substrates. Targets proteasomes to the nucleus and facilitates the degradation of nuclear proteins.</text>
</comment>
<evidence type="ECO:0000313" key="12">
    <source>
        <dbReference type="Proteomes" id="UP001271007"/>
    </source>
</evidence>
<keyword evidence="5 9" id="KW-0963">Cytoplasm</keyword>
<dbReference type="InterPro" id="IPR038422">
    <property type="entry name" value="Cut8/Sts1_sf"/>
</dbReference>
<proteinExistence type="inferred from homology"/>
<dbReference type="PANTHER" id="PTHR28032">
    <property type="entry name" value="FI02826P"/>
    <property type="match status" value="1"/>
</dbReference>
<comment type="subcellular location">
    <subcellularLocation>
        <location evidence="9">Cytoplasm</location>
    </subcellularLocation>
    <subcellularLocation>
        <location evidence="9">Nucleus</location>
    </subcellularLocation>
</comment>
<protein>
    <recommendedName>
        <fullName evidence="3 9">Tethering factor for nuclear proteasome STS1</fullName>
    </recommendedName>
</protein>
<evidence type="ECO:0000256" key="10">
    <source>
        <dbReference type="SAM" id="MobiDB-lite"/>
    </source>
</evidence>
<evidence type="ECO:0000256" key="7">
    <source>
        <dbReference type="ARBA" id="ARBA00023242"/>
    </source>
</evidence>
<dbReference type="InterPro" id="IPR013868">
    <property type="entry name" value="Cut8/Sts1_fam"/>
</dbReference>
<evidence type="ECO:0000313" key="11">
    <source>
        <dbReference type="EMBL" id="KAK3050431.1"/>
    </source>
</evidence>
<keyword evidence="6 9" id="KW-0653">Protein transport</keyword>
<feature type="compositionally biased region" description="Polar residues" evidence="10">
    <location>
        <begin position="40"/>
        <end position="60"/>
    </location>
</feature>
<dbReference type="AlphaFoldDB" id="A0AAJ0G6Z8"/>
<comment type="similarity">
    <text evidence="1 9">Belongs to the cut8/STS1 family.</text>
</comment>
<dbReference type="Gene3D" id="1.20.58.1590">
    <property type="entry name" value="Tethering factor for nuclear proteasome Cut8/Sts1"/>
    <property type="match status" value="1"/>
</dbReference>
<keyword evidence="4 9" id="KW-0813">Transport</keyword>
<evidence type="ECO:0000256" key="4">
    <source>
        <dbReference type="ARBA" id="ARBA00022448"/>
    </source>
</evidence>
<evidence type="ECO:0000256" key="5">
    <source>
        <dbReference type="ARBA" id="ARBA00022490"/>
    </source>
</evidence>
<comment type="caution">
    <text evidence="11">The sequence shown here is derived from an EMBL/GenBank/DDBJ whole genome shotgun (WGS) entry which is preliminary data.</text>
</comment>
<organism evidence="11 12">
    <name type="scientific">Extremus antarcticus</name>
    <dbReference type="NCBI Taxonomy" id="702011"/>
    <lineage>
        <taxon>Eukaryota</taxon>
        <taxon>Fungi</taxon>
        <taxon>Dikarya</taxon>
        <taxon>Ascomycota</taxon>
        <taxon>Pezizomycotina</taxon>
        <taxon>Dothideomycetes</taxon>
        <taxon>Dothideomycetidae</taxon>
        <taxon>Mycosphaerellales</taxon>
        <taxon>Extremaceae</taxon>
        <taxon>Extremus</taxon>
    </lineage>
</organism>
<dbReference type="Pfam" id="PF08559">
    <property type="entry name" value="Cut8"/>
    <property type="match status" value="1"/>
</dbReference>
<dbReference type="GO" id="GO:0000502">
    <property type="term" value="C:proteasome complex"/>
    <property type="evidence" value="ECO:0007669"/>
    <property type="project" value="UniProtKB-KW"/>
</dbReference>
<accession>A0AAJ0G6Z8</accession>
<keyword evidence="11" id="KW-0647">Proteasome</keyword>
<dbReference type="GO" id="GO:0071630">
    <property type="term" value="P:nuclear protein quality control by the ubiquitin-proteasome system"/>
    <property type="evidence" value="ECO:0007669"/>
    <property type="project" value="UniProtKB-UniRule"/>
</dbReference>
<evidence type="ECO:0000256" key="1">
    <source>
        <dbReference type="ARBA" id="ARBA00006199"/>
    </source>
</evidence>
<feature type="region of interest" description="Disordered" evidence="10">
    <location>
        <begin position="1"/>
        <end position="76"/>
    </location>
</feature>